<dbReference type="AlphaFoldDB" id="A0A8D8B6J9"/>
<evidence type="ECO:0000313" key="1">
    <source>
        <dbReference type="EMBL" id="CAG6470319.1"/>
    </source>
</evidence>
<sequence>MPTVYFFISNSNQNKLQKPKQHAQIKTQREYRHIVRKNLKILLNLHDPDSEQPCSEAWRLRLAEFTRVPVPCPVEEATVKHLEAVLERGQRSMEKVRRQVATRRYIRTALPAPRPFHFNWRKFMWNSNRGSNMLPK</sequence>
<name>A0A8D8B6J9_CULPI</name>
<dbReference type="EMBL" id="HBUE01239903">
    <property type="protein sequence ID" value="CAG6549009.1"/>
    <property type="molecule type" value="Transcribed_RNA"/>
</dbReference>
<proteinExistence type="predicted"/>
<dbReference type="EMBL" id="HBUE01065090">
    <property type="protein sequence ID" value="CAG6470319.1"/>
    <property type="molecule type" value="Transcribed_RNA"/>
</dbReference>
<protein>
    <submittedName>
        <fullName evidence="1">(northern house mosquito) hypothetical protein</fullName>
    </submittedName>
</protein>
<dbReference type="EMBL" id="HBUE01065092">
    <property type="protein sequence ID" value="CAG6470322.1"/>
    <property type="molecule type" value="Transcribed_RNA"/>
</dbReference>
<organism evidence="1">
    <name type="scientific">Culex pipiens</name>
    <name type="common">House mosquito</name>
    <dbReference type="NCBI Taxonomy" id="7175"/>
    <lineage>
        <taxon>Eukaryota</taxon>
        <taxon>Metazoa</taxon>
        <taxon>Ecdysozoa</taxon>
        <taxon>Arthropoda</taxon>
        <taxon>Hexapoda</taxon>
        <taxon>Insecta</taxon>
        <taxon>Pterygota</taxon>
        <taxon>Neoptera</taxon>
        <taxon>Endopterygota</taxon>
        <taxon>Diptera</taxon>
        <taxon>Nematocera</taxon>
        <taxon>Culicoidea</taxon>
        <taxon>Culicidae</taxon>
        <taxon>Culicinae</taxon>
        <taxon>Culicini</taxon>
        <taxon>Culex</taxon>
        <taxon>Culex</taxon>
    </lineage>
</organism>
<reference evidence="1" key="1">
    <citation type="submission" date="2021-05" db="EMBL/GenBank/DDBJ databases">
        <authorList>
            <person name="Alioto T."/>
            <person name="Alioto T."/>
            <person name="Gomez Garrido J."/>
        </authorList>
    </citation>
    <scope>NUCLEOTIDE SEQUENCE</scope>
</reference>
<dbReference type="EMBL" id="HBUE01346896">
    <property type="protein sequence ID" value="CAG6601238.1"/>
    <property type="molecule type" value="Transcribed_RNA"/>
</dbReference>
<accession>A0A8D8B6J9</accession>